<evidence type="ECO:0000313" key="3">
    <source>
        <dbReference type="EMBL" id="HAG1966620.1"/>
    </source>
</evidence>
<gene>
    <name evidence="3" type="primary">pilP</name>
    <name evidence="3" type="ORF">G8R56_004906</name>
</gene>
<keyword evidence="2" id="KW-0732">Signal</keyword>
<protein>
    <submittedName>
        <fullName evidence="3">Type IV pilus biogenesis protein PilP</fullName>
    </submittedName>
</protein>
<organism evidence="3">
    <name type="scientific">Salmonella enterica</name>
    <name type="common">Salmonella choleraesuis</name>
    <dbReference type="NCBI Taxonomy" id="28901"/>
    <lineage>
        <taxon>Bacteria</taxon>
        <taxon>Pseudomonadati</taxon>
        <taxon>Pseudomonadota</taxon>
        <taxon>Gammaproteobacteria</taxon>
        <taxon>Enterobacterales</taxon>
        <taxon>Enterobacteriaceae</taxon>
        <taxon>Salmonella</taxon>
    </lineage>
</organism>
<name>A0A759MC56_SALER</name>
<reference evidence="3" key="1">
    <citation type="journal article" date="2018" name="Genome Biol.">
        <title>SKESA: strategic k-mer extension for scrupulous assemblies.</title>
        <authorList>
            <person name="Souvorov A."/>
            <person name="Agarwala R."/>
            <person name="Lipman D.J."/>
        </authorList>
    </citation>
    <scope>NUCLEOTIDE SEQUENCE</scope>
    <source>
        <strain evidence="3">MA.CK_97/00003274</strain>
    </source>
</reference>
<sequence length="155" mass="16186">MANTNANKYLGAGLGLLLLSFYFMAGAEDLTGTAWDLDTLQKQRVLYEAQAAVKKAQAEAEGVGGNISTGTLSSSTGEAGSGMRNTGNTVSATPDITPQLVKINGRNAVISMPGGKTITVNSGQMLPGGRWQVVSVSLNGVKVRNISTRREEILN</sequence>
<feature type="region of interest" description="Disordered" evidence="1">
    <location>
        <begin position="64"/>
        <end position="93"/>
    </location>
</feature>
<reference evidence="3" key="2">
    <citation type="submission" date="2020-02" db="EMBL/GenBank/DDBJ databases">
        <authorList>
            <consortium name="NCBI Pathogen Detection Project"/>
        </authorList>
    </citation>
    <scope>NUCLEOTIDE SEQUENCE</scope>
    <source>
        <strain evidence="3">MA.CK_97/00003274</strain>
    </source>
</reference>
<proteinExistence type="predicted"/>
<feature type="signal peptide" evidence="2">
    <location>
        <begin position="1"/>
        <end position="27"/>
    </location>
</feature>
<evidence type="ECO:0000256" key="1">
    <source>
        <dbReference type="SAM" id="MobiDB-lite"/>
    </source>
</evidence>
<dbReference type="NCBIfam" id="TIGR03021">
    <property type="entry name" value="pilP_fam"/>
    <property type="match status" value="1"/>
</dbReference>
<accession>A0A759MC56</accession>
<dbReference type="InterPro" id="IPR022753">
    <property type="entry name" value="T4SS_pilus_biogen_PilP"/>
</dbReference>
<dbReference type="AlphaFoldDB" id="A0A759MC56"/>
<dbReference type="EMBL" id="DAAXPA010000018">
    <property type="protein sequence ID" value="HAG1966620.1"/>
    <property type="molecule type" value="Genomic_DNA"/>
</dbReference>
<evidence type="ECO:0000256" key="2">
    <source>
        <dbReference type="SAM" id="SignalP"/>
    </source>
</evidence>
<comment type="caution">
    <text evidence="3">The sequence shown here is derived from an EMBL/GenBank/DDBJ whole genome shotgun (WGS) entry which is preliminary data.</text>
</comment>
<feature type="compositionally biased region" description="Polar residues" evidence="1">
    <location>
        <begin position="68"/>
        <end position="93"/>
    </location>
</feature>
<feature type="chain" id="PRO_5028443490" evidence="2">
    <location>
        <begin position="28"/>
        <end position="155"/>
    </location>
</feature>